<sequence>MAYYLHGYDLNQWFRDERDWRELFELKDQFPPGSAYKSALMEDDEIAEYLANQPESPPANPDDPIPFRWFDPTAQRLTDMIDLLVKVVYASAGNDPNAAPTAPRPVPKHVLIRRERKRKRLRNRVSQLIPGAYAP</sequence>
<protein>
    <submittedName>
        <fullName evidence="1">Uncharacterized protein</fullName>
    </submittedName>
</protein>
<gene>
    <name evidence="1" type="ordered locus">ROP_40470</name>
</gene>
<evidence type="ECO:0000313" key="2">
    <source>
        <dbReference type="Proteomes" id="UP000002212"/>
    </source>
</evidence>
<proteinExistence type="predicted"/>
<dbReference type="HOGENOM" id="CLU_1884162_0_0_11"/>
<organism evidence="1 2">
    <name type="scientific">Rhodococcus opacus (strain B4)</name>
    <dbReference type="NCBI Taxonomy" id="632772"/>
    <lineage>
        <taxon>Bacteria</taxon>
        <taxon>Bacillati</taxon>
        <taxon>Actinomycetota</taxon>
        <taxon>Actinomycetes</taxon>
        <taxon>Mycobacteriales</taxon>
        <taxon>Nocardiaceae</taxon>
        <taxon>Rhodococcus</taxon>
    </lineage>
</organism>
<reference evidence="1 2" key="1">
    <citation type="submission" date="2009-03" db="EMBL/GenBank/DDBJ databases">
        <title>Comparison of the complete genome sequences of Rhodococcus erythropolis PR4 and Rhodococcus opacus B4.</title>
        <authorList>
            <person name="Takarada H."/>
            <person name="Sekine M."/>
            <person name="Hosoyama A."/>
            <person name="Yamada R."/>
            <person name="Fujisawa T."/>
            <person name="Omata S."/>
            <person name="Shimizu A."/>
            <person name="Tsukatani N."/>
            <person name="Tanikawa S."/>
            <person name="Fujita N."/>
            <person name="Harayama S."/>
        </authorList>
    </citation>
    <scope>NUCLEOTIDE SEQUENCE [LARGE SCALE GENOMIC DNA]</scope>
    <source>
        <strain evidence="1 2">B4</strain>
    </source>
</reference>
<dbReference type="STRING" id="632772.ROP_40470"/>
<dbReference type="PATRIC" id="fig|632772.20.peg.4245"/>
<accession>C1B9E1</accession>
<name>C1B9E1_RHOOB</name>
<dbReference type="EMBL" id="AP011115">
    <property type="protein sequence ID" value="BAH52294.1"/>
    <property type="molecule type" value="Genomic_DNA"/>
</dbReference>
<dbReference type="Proteomes" id="UP000002212">
    <property type="component" value="Chromosome"/>
</dbReference>
<evidence type="ECO:0000313" key="1">
    <source>
        <dbReference type="EMBL" id="BAH52294.1"/>
    </source>
</evidence>
<dbReference type="RefSeq" id="WP_012691231.1">
    <property type="nucleotide sequence ID" value="NC_012522.1"/>
</dbReference>
<dbReference type="KEGG" id="rop:ROP_40470"/>
<dbReference type="OrthoDB" id="4571674at2"/>
<dbReference type="AlphaFoldDB" id="C1B9E1"/>